<dbReference type="GO" id="GO:0004175">
    <property type="term" value="F:endopeptidase activity"/>
    <property type="evidence" value="ECO:0007669"/>
    <property type="project" value="UniProtKB-ARBA"/>
</dbReference>
<dbReference type="Pfam" id="PF02517">
    <property type="entry name" value="Rce1-like"/>
    <property type="match status" value="1"/>
</dbReference>
<feature type="transmembrane region" description="Helical" evidence="1">
    <location>
        <begin position="15"/>
        <end position="36"/>
    </location>
</feature>
<name>A0AAT9GX40_9FLAO</name>
<feature type="transmembrane region" description="Helical" evidence="1">
    <location>
        <begin position="106"/>
        <end position="124"/>
    </location>
</feature>
<proteinExistence type="predicted"/>
<gene>
    <name evidence="3" type="ORF">CFS9_04200</name>
</gene>
<dbReference type="InterPro" id="IPR003675">
    <property type="entry name" value="Rce1/LyrA-like_dom"/>
</dbReference>
<evidence type="ECO:0000256" key="1">
    <source>
        <dbReference type="SAM" id="Phobius"/>
    </source>
</evidence>
<sequence>MILKIKETIKNLHQWQLALIVIILNFLNSYIFYVIAKLFNSDLGRGFNENYTINEKLVLFVIVGPLLETVLFQYAVIEICKSGKMALKYCCLLSALVFASTHLYNVFYFLFAFVAGMLLAILYVKGRSVKNAFLLTLIAHTIYNGIIFIMNVYFP</sequence>
<reference evidence="3" key="1">
    <citation type="submission" date="2024-05" db="EMBL/GenBank/DDBJ databases">
        <title>Whole-Genome Sequence of CFS9, a Potential Fish Probiotic Isolated from the Body Surface of Silurus asotus.</title>
        <authorList>
            <person name="Kojima M."/>
            <person name="Tobioka K."/>
            <person name="Yokota K."/>
            <person name="Nakatani H."/>
            <person name="Hori K."/>
            <person name="Tamaru Y."/>
            <person name="Okazaki F."/>
        </authorList>
    </citation>
    <scope>NUCLEOTIDE SEQUENCE</scope>
    <source>
        <strain evidence="3">CFS9</strain>
    </source>
</reference>
<feature type="transmembrane region" description="Helical" evidence="1">
    <location>
        <begin position="131"/>
        <end position="154"/>
    </location>
</feature>
<organism evidence="3">
    <name type="scientific">Flavobacterium sp. CFS9</name>
    <dbReference type="NCBI Taxonomy" id="3143118"/>
    <lineage>
        <taxon>Bacteria</taxon>
        <taxon>Pseudomonadati</taxon>
        <taxon>Bacteroidota</taxon>
        <taxon>Flavobacteriia</taxon>
        <taxon>Flavobacteriales</taxon>
        <taxon>Flavobacteriaceae</taxon>
        <taxon>Flavobacterium</taxon>
    </lineage>
</organism>
<feature type="transmembrane region" description="Helical" evidence="1">
    <location>
        <begin position="57"/>
        <end position="77"/>
    </location>
</feature>
<keyword evidence="1" id="KW-1133">Transmembrane helix</keyword>
<dbReference type="AlphaFoldDB" id="A0AAT9GX40"/>
<evidence type="ECO:0000259" key="2">
    <source>
        <dbReference type="Pfam" id="PF02517"/>
    </source>
</evidence>
<feature type="domain" description="CAAX prenyl protease 2/Lysostaphin resistance protein A-like" evidence="2">
    <location>
        <begin position="57"/>
        <end position="145"/>
    </location>
</feature>
<dbReference type="GO" id="GO:0080120">
    <property type="term" value="P:CAAX-box protein maturation"/>
    <property type="evidence" value="ECO:0007669"/>
    <property type="project" value="UniProtKB-ARBA"/>
</dbReference>
<keyword evidence="1" id="KW-0472">Membrane</keyword>
<accession>A0AAT9GX40</accession>
<dbReference type="RefSeq" id="WP_369617030.1">
    <property type="nucleotide sequence ID" value="NZ_AP031573.1"/>
</dbReference>
<dbReference type="EMBL" id="AP031573">
    <property type="protein sequence ID" value="BFM41779.1"/>
    <property type="molecule type" value="Genomic_DNA"/>
</dbReference>
<keyword evidence="1" id="KW-0812">Transmembrane</keyword>
<protein>
    <recommendedName>
        <fullName evidence="2">CAAX prenyl protease 2/Lysostaphin resistance protein A-like domain-containing protein</fullName>
    </recommendedName>
</protein>
<evidence type="ECO:0000313" key="3">
    <source>
        <dbReference type="EMBL" id="BFM41779.1"/>
    </source>
</evidence>